<evidence type="ECO:0000259" key="2">
    <source>
        <dbReference type="SMART" id="SM00343"/>
    </source>
</evidence>
<evidence type="ECO:0000313" key="3">
    <source>
        <dbReference type="EMBL" id="GEU72987.1"/>
    </source>
</evidence>
<feature type="compositionally biased region" description="Polar residues" evidence="1">
    <location>
        <begin position="320"/>
        <end position="329"/>
    </location>
</feature>
<feature type="domain" description="CCHC-type" evidence="2">
    <location>
        <begin position="339"/>
        <end position="355"/>
    </location>
</feature>
<dbReference type="GO" id="GO:0003676">
    <property type="term" value="F:nucleic acid binding"/>
    <property type="evidence" value="ECO:0007669"/>
    <property type="project" value="InterPro"/>
</dbReference>
<feature type="domain" description="CCHC-type" evidence="2">
    <location>
        <begin position="374"/>
        <end position="390"/>
    </location>
</feature>
<dbReference type="SMART" id="SM00343">
    <property type="entry name" value="ZnF_C2HC"/>
    <property type="match status" value="2"/>
</dbReference>
<accession>A0A6L2MI58</accession>
<dbReference type="InterPro" id="IPR036875">
    <property type="entry name" value="Znf_CCHC_sf"/>
</dbReference>
<dbReference type="Pfam" id="PF08284">
    <property type="entry name" value="RVP_2"/>
    <property type="match status" value="1"/>
</dbReference>
<evidence type="ECO:0000256" key="1">
    <source>
        <dbReference type="SAM" id="MobiDB-lite"/>
    </source>
</evidence>
<feature type="region of interest" description="Disordered" evidence="1">
    <location>
        <begin position="167"/>
        <end position="189"/>
    </location>
</feature>
<feature type="compositionally biased region" description="Basic and acidic residues" evidence="1">
    <location>
        <begin position="167"/>
        <end position="188"/>
    </location>
</feature>
<dbReference type="InterPro" id="IPR001878">
    <property type="entry name" value="Znf_CCHC"/>
</dbReference>
<dbReference type="AlphaFoldDB" id="A0A6L2MI58"/>
<dbReference type="SUPFAM" id="SSF57756">
    <property type="entry name" value="Retrovirus zinc finger-like domains"/>
    <property type="match status" value="1"/>
</dbReference>
<gene>
    <name evidence="3" type="ORF">Tci_044965</name>
</gene>
<protein>
    <recommendedName>
        <fullName evidence="2">CCHC-type domain-containing protein</fullName>
    </recommendedName>
</protein>
<feature type="region of interest" description="Disordered" evidence="1">
    <location>
        <begin position="313"/>
        <end position="337"/>
    </location>
</feature>
<reference evidence="3" key="1">
    <citation type="journal article" date="2019" name="Sci. Rep.">
        <title>Draft genome of Tanacetum cinerariifolium, the natural source of mosquito coil.</title>
        <authorList>
            <person name="Yamashiro T."/>
            <person name="Shiraishi A."/>
            <person name="Satake H."/>
            <person name="Nakayama K."/>
        </authorList>
    </citation>
    <scope>NUCLEOTIDE SEQUENCE</scope>
</reference>
<dbReference type="Gene3D" id="4.10.60.10">
    <property type="entry name" value="Zinc finger, CCHC-type"/>
    <property type="match status" value="1"/>
</dbReference>
<sequence length="481" mass="53412">MSFRKRLCLIDHASTFEVEESSTAAAAGQTRHTLGHRIDYGFVDTLDASIQAFEGRVMTAALQRDVSVLQRQRIDDGDRLAMHIQHEHDKFRELACTRDAGHQDGPANAGSSSSMALGSYYSFCSQNLSCMLSISVCRQGKPPPPMTEAAIKQLIAQGVDNALAEHKANRNSKNGDDSHESGSGERRTVPTTRECTYSDFLKCQPFNFNGTEGVVGLTHWFEKMEFVFHISNCIVKGTGVVSYTQRFQELTLMCGRMFHEESDEVEKYVGGLPDMIQGSVMASKPKIMQDAIEFANDLMDQKICTFAERQAENKRKLDDSSGNNHTQQQPHKRQNYAPKCNNCKKVGHLACDYRSPAATANNQRILEAIQRVVTCFECGVQGHYKKDFPKLKNKNHGNQAGNGKAQAMAYVMGNARTNPDSNVVMGTFFLNNRYASILSDIGANRSFVSTAFSSLIDIFPTTLDHDYDVELADEKIIGVVL</sequence>
<comment type="caution">
    <text evidence="3">The sequence shown here is derived from an EMBL/GenBank/DDBJ whole genome shotgun (WGS) entry which is preliminary data.</text>
</comment>
<organism evidence="3">
    <name type="scientific">Tanacetum cinerariifolium</name>
    <name type="common">Dalmatian daisy</name>
    <name type="synonym">Chrysanthemum cinerariifolium</name>
    <dbReference type="NCBI Taxonomy" id="118510"/>
    <lineage>
        <taxon>Eukaryota</taxon>
        <taxon>Viridiplantae</taxon>
        <taxon>Streptophyta</taxon>
        <taxon>Embryophyta</taxon>
        <taxon>Tracheophyta</taxon>
        <taxon>Spermatophyta</taxon>
        <taxon>Magnoliopsida</taxon>
        <taxon>eudicotyledons</taxon>
        <taxon>Gunneridae</taxon>
        <taxon>Pentapetalae</taxon>
        <taxon>asterids</taxon>
        <taxon>campanulids</taxon>
        <taxon>Asterales</taxon>
        <taxon>Asteraceae</taxon>
        <taxon>Asteroideae</taxon>
        <taxon>Anthemideae</taxon>
        <taxon>Anthemidinae</taxon>
        <taxon>Tanacetum</taxon>
    </lineage>
</organism>
<dbReference type="EMBL" id="BKCJ010006602">
    <property type="protein sequence ID" value="GEU72987.1"/>
    <property type="molecule type" value="Genomic_DNA"/>
</dbReference>
<proteinExistence type="predicted"/>
<dbReference type="GO" id="GO:0008270">
    <property type="term" value="F:zinc ion binding"/>
    <property type="evidence" value="ECO:0007669"/>
    <property type="project" value="InterPro"/>
</dbReference>
<name>A0A6L2MI58_TANCI</name>